<evidence type="ECO:0000259" key="7">
    <source>
        <dbReference type="PROSITE" id="PS50157"/>
    </source>
</evidence>
<feature type="region of interest" description="Disordered" evidence="6">
    <location>
        <begin position="774"/>
        <end position="904"/>
    </location>
</feature>
<dbReference type="InterPro" id="IPR050688">
    <property type="entry name" value="Zinc_finger/UBP_domain"/>
</dbReference>
<feature type="compositionally biased region" description="Polar residues" evidence="6">
    <location>
        <begin position="528"/>
        <end position="538"/>
    </location>
</feature>
<dbReference type="PROSITE" id="PS50157">
    <property type="entry name" value="ZINC_FINGER_C2H2_2"/>
    <property type="match status" value="4"/>
</dbReference>
<feature type="domain" description="C2H2-type" evidence="7">
    <location>
        <begin position="2691"/>
        <end position="2710"/>
    </location>
</feature>
<feature type="domain" description="C2H2-type" evidence="7">
    <location>
        <begin position="1838"/>
        <end position="1865"/>
    </location>
</feature>
<dbReference type="GO" id="GO:0045944">
    <property type="term" value="P:positive regulation of transcription by RNA polymerase II"/>
    <property type="evidence" value="ECO:0007669"/>
    <property type="project" value="TreeGrafter"/>
</dbReference>
<feature type="region of interest" description="Disordered" evidence="6">
    <location>
        <begin position="1"/>
        <end position="37"/>
    </location>
</feature>
<dbReference type="EMBL" id="NHOQ01002573">
    <property type="protein sequence ID" value="PWA15901.1"/>
    <property type="molecule type" value="Genomic_DNA"/>
</dbReference>
<feature type="region of interest" description="Disordered" evidence="6">
    <location>
        <begin position="1461"/>
        <end position="1480"/>
    </location>
</feature>
<feature type="region of interest" description="Disordered" evidence="6">
    <location>
        <begin position="1243"/>
        <end position="1263"/>
    </location>
</feature>
<feature type="compositionally biased region" description="Polar residues" evidence="6">
    <location>
        <begin position="384"/>
        <end position="404"/>
    </location>
</feature>
<keyword evidence="2" id="KW-0677">Repeat</keyword>
<dbReference type="Pfam" id="PF23075">
    <property type="entry name" value="zf-C2H2_ZNF462_11"/>
    <property type="match status" value="2"/>
</dbReference>
<organism evidence="8 9">
    <name type="scientific">Gambusia affinis</name>
    <name type="common">Western mosquitofish</name>
    <name type="synonym">Heterandria affinis</name>
    <dbReference type="NCBI Taxonomy" id="33528"/>
    <lineage>
        <taxon>Eukaryota</taxon>
        <taxon>Metazoa</taxon>
        <taxon>Chordata</taxon>
        <taxon>Craniata</taxon>
        <taxon>Vertebrata</taxon>
        <taxon>Euteleostomi</taxon>
        <taxon>Actinopterygii</taxon>
        <taxon>Neopterygii</taxon>
        <taxon>Teleostei</taxon>
        <taxon>Neoteleostei</taxon>
        <taxon>Acanthomorphata</taxon>
        <taxon>Ovalentaria</taxon>
        <taxon>Atherinomorphae</taxon>
        <taxon>Cyprinodontiformes</taxon>
        <taxon>Poeciliidae</taxon>
        <taxon>Poeciliinae</taxon>
        <taxon>Gambusia</taxon>
    </lineage>
</organism>
<name>A0A315UYW1_GAMAF</name>
<feature type="region of interest" description="Disordered" evidence="6">
    <location>
        <begin position="2501"/>
        <end position="2528"/>
    </location>
</feature>
<keyword evidence="9" id="KW-1185">Reference proteome</keyword>
<feature type="compositionally biased region" description="Basic and acidic residues" evidence="6">
    <location>
        <begin position="516"/>
        <end position="527"/>
    </location>
</feature>
<dbReference type="GO" id="GO:0005634">
    <property type="term" value="C:nucleus"/>
    <property type="evidence" value="ECO:0007669"/>
    <property type="project" value="TreeGrafter"/>
</dbReference>
<dbReference type="InterPro" id="IPR059059">
    <property type="entry name" value="Znf-C2H2_7th_ZNF462"/>
</dbReference>
<evidence type="ECO:0000256" key="1">
    <source>
        <dbReference type="ARBA" id="ARBA00022723"/>
    </source>
</evidence>
<dbReference type="InterPro" id="IPR059058">
    <property type="entry name" value="Znf-C2H2_ZNF462"/>
</dbReference>
<evidence type="ECO:0000313" key="9">
    <source>
        <dbReference type="Proteomes" id="UP000250572"/>
    </source>
</evidence>
<feature type="region of interest" description="Disordered" evidence="6">
    <location>
        <begin position="1695"/>
        <end position="1715"/>
    </location>
</feature>
<dbReference type="SUPFAM" id="SSF57667">
    <property type="entry name" value="beta-beta-alpha zinc fingers"/>
    <property type="match status" value="2"/>
</dbReference>
<feature type="compositionally biased region" description="Low complexity" evidence="6">
    <location>
        <begin position="1248"/>
        <end position="1259"/>
    </location>
</feature>
<dbReference type="PANTHER" id="PTHR24403:SF67">
    <property type="entry name" value="FI01116P-RELATED"/>
    <property type="match status" value="1"/>
</dbReference>
<dbReference type="PROSITE" id="PS00028">
    <property type="entry name" value="ZINC_FINGER_C2H2_1"/>
    <property type="match status" value="10"/>
</dbReference>
<dbReference type="GO" id="GO:0008270">
    <property type="term" value="F:zinc ion binding"/>
    <property type="evidence" value="ECO:0007669"/>
    <property type="project" value="UniProtKB-KW"/>
</dbReference>
<feature type="domain" description="C2H2-type" evidence="7">
    <location>
        <begin position="2238"/>
        <end position="2265"/>
    </location>
</feature>
<reference evidence="8 9" key="1">
    <citation type="journal article" date="2018" name="G3 (Bethesda)">
        <title>A High-Quality Reference Genome for the Invasive Mosquitofish Gambusia affinis Using a Chicago Library.</title>
        <authorList>
            <person name="Hoffberg S.L."/>
            <person name="Troendle N.J."/>
            <person name="Glenn T.C."/>
            <person name="Mahmud O."/>
            <person name="Louha S."/>
            <person name="Chalopin D."/>
            <person name="Bennetzen J.L."/>
            <person name="Mauricio R."/>
        </authorList>
    </citation>
    <scope>NUCLEOTIDE SEQUENCE [LARGE SCALE GENOMIC DNA]</scope>
    <source>
        <strain evidence="8">NE01/NJP1002.9</strain>
        <tissue evidence="8">Muscle</tissue>
    </source>
</reference>
<dbReference type="PANTHER" id="PTHR24403">
    <property type="entry name" value="ZINC FINGER PROTEIN"/>
    <property type="match status" value="1"/>
</dbReference>
<evidence type="ECO:0000256" key="5">
    <source>
        <dbReference type="PROSITE-ProRule" id="PRU00042"/>
    </source>
</evidence>
<feature type="region of interest" description="Disordered" evidence="6">
    <location>
        <begin position="1916"/>
        <end position="1941"/>
    </location>
</feature>
<dbReference type="STRING" id="33528.ENSGAFP00000025128"/>
<keyword evidence="1" id="KW-0479">Metal-binding</keyword>
<feature type="region of interest" description="Disordered" evidence="6">
    <location>
        <begin position="256"/>
        <end position="275"/>
    </location>
</feature>
<proteinExistence type="predicted"/>
<evidence type="ECO:0000313" key="8">
    <source>
        <dbReference type="EMBL" id="PWA15901.1"/>
    </source>
</evidence>
<dbReference type="Gene3D" id="3.30.160.60">
    <property type="entry name" value="Classic Zinc Finger"/>
    <property type="match status" value="8"/>
</dbReference>
<comment type="caution">
    <text evidence="8">The sequence shown here is derived from an EMBL/GenBank/DDBJ whole genome shotgun (WGS) entry which is preliminary data.</text>
</comment>
<feature type="region of interest" description="Disordered" evidence="6">
    <location>
        <begin position="479"/>
        <end position="552"/>
    </location>
</feature>
<dbReference type="InterPro" id="IPR013087">
    <property type="entry name" value="Znf_C2H2_type"/>
</dbReference>
<dbReference type="InterPro" id="IPR036236">
    <property type="entry name" value="Znf_C2H2_sf"/>
</dbReference>
<dbReference type="Proteomes" id="UP000250572">
    <property type="component" value="Unassembled WGS sequence"/>
</dbReference>
<evidence type="ECO:0000256" key="2">
    <source>
        <dbReference type="ARBA" id="ARBA00022737"/>
    </source>
</evidence>
<evidence type="ECO:0000256" key="6">
    <source>
        <dbReference type="SAM" id="MobiDB-lite"/>
    </source>
</evidence>
<feature type="compositionally biased region" description="Basic and acidic residues" evidence="6">
    <location>
        <begin position="774"/>
        <end position="797"/>
    </location>
</feature>
<dbReference type="Pfam" id="PF23225">
    <property type="entry name" value="zf-C2H2_7th_ZNF462"/>
    <property type="match status" value="3"/>
</dbReference>
<feature type="domain" description="C2H2-type" evidence="7">
    <location>
        <begin position="1941"/>
        <end position="1968"/>
    </location>
</feature>
<accession>A0A315UYW1</accession>
<dbReference type="SMART" id="SM00355">
    <property type="entry name" value="ZnF_C2H2"/>
    <property type="match status" value="30"/>
</dbReference>
<evidence type="ECO:0000256" key="3">
    <source>
        <dbReference type="ARBA" id="ARBA00022771"/>
    </source>
</evidence>
<keyword evidence="4" id="KW-0862">Zinc</keyword>
<feature type="region of interest" description="Disordered" evidence="6">
    <location>
        <begin position="384"/>
        <end position="421"/>
    </location>
</feature>
<feature type="region of interest" description="Disordered" evidence="6">
    <location>
        <begin position="2307"/>
        <end position="2381"/>
    </location>
</feature>
<feature type="compositionally biased region" description="Polar residues" evidence="6">
    <location>
        <begin position="485"/>
        <end position="496"/>
    </location>
</feature>
<feature type="non-terminal residue" evidence="8">
    <location>
        <position position="2710"/>
    </location>
</feature>
<gene>
    <name evidence="8" type="ORF">CCH79_00009017</name>
</gene>
<keyword evidence="3 5" id="KW-0863">Zinc-finger</keyword>
<sequence>MLRDAVTSPSKTAAKLSHVPTPNDQKKRKKKKCRKGSERFHVPHLACEVNSHSAQRDIIRKCLLGTDSGYDQPRQHGHREAAQPKFGSLLEHQRCGFNSHFNVVLFILRVTGAPKIVSYTNVHITPEKYKGRHTDQSQEPFTAAQPSRAPQLKSLSHMSLMVQPAPLISRAPVPNRASIPTSGRHPGSAAKAMLHVQGRKQLDRVERQDGGQVRLTALHLRAVRVNRLLSLLGNMTFLFVHSILKVAVMRIDQFDSRSTEKRKRKNPSRRREEGQIYSREKWRKLQFSTFGHMEETVPQECLPKSFCCSKCTLIFKSKVYLFEHLNKVHCLDIDVCLRDAGLKYAESKKVNTEKSRSAGKSFTCRNCDFKTCSRDVLTKHETQCGQTESPNLNETITTPVTTSNQHDEAEEASSSKDLRIYKRPSSQTITKYFTATSGSNVKLKLASDTKNPFSLEETPQIDVSFRPSDVFKHADHLYHSKRGGSDSQAEQTNMLNSEVGRKTSNESLKAPASKKPKLEEEATENKTSKPSASTQFSFEVSDEEEERKAKLVDRDPPHPKVYFCKHCDYSNVSSGLVSSHYASDHPYVRCNAGYIQQSSDQSATFRCLECPVEFPSTVDLKWHYTEKHPETPDVFKMKLNELKLEFKCFTCTFTCSEVKDLRHHYKQNHLTWEVDNSLLFCQYLVKKCQKTCEQTSSPEKAVALSPDRTSTLHKEVEITLSRHPPTSTGPDAALYKCIKCQFEHKSAVAMQVHYQKKHPEKLVSLDEIKQFAREMTPEKKSLQKEKSTVPIKEKDTTPKVSKGSPEHLKIENVKSLADYATKGSSPSKHIRKTTDETASSQKVKLKTAPSLPKDGKLSQSELPSKATLKTPEISIPKSVKSSKKESTTKMSLSKPNTETTKSKSDKFLCSSPLNMHYCQFCSYASPQIRSVIGHHNAKHAAQMLLSKEDIIQYSAEVIENKNPITFKTSSHVKNSSEPKTQIRKTEVSVHVDQLYFCHLCNLGNPSTQGIIAHQIKVHQYKHSSRKSVLKYSALVREKIEKNGLYSSKLPLPIIKEEDKEMFFCHYCNYKHRSLTEVAHHFSRIHCQPFNKTDIRQYTSKVLEQLQKSPLKSAANLEKPEGKKEATNMSSKTFSNSVINTETHRRLPCKYCTFTTQYVFLLMSHMRKIHFSKLSVAAVLRLCFRKGALESGYHCEWCVFSHKKAEVVHKHYQDRHPGCKQMSLATVKARLFVGIKELHSKEEKTELKSVSQGQTSQSSQKDQDRPYHCTLCTFKSNAKRYLTRHCNKFHPLLVKDSTSDKGKREKSELDDLNEMPGLFESFQVPLEDTDEEISSSDVIKCPSCPATFHSKRGLSVHTGIKHLNSRNVKKQPKQIEGHMHVYKCPYCSYFNTSHQGVLTHCQMRHPVSTSRADSLYLDMARLLDCDDFAKGNGSDEVSKFSGYMCKTCPQICATLNKLKRHREQDHNETTSDMPKPASSTPKLSLRINLAKPNRTLKSVSKTSLHTKKVYIKIKCPQCPYVCSTNLGLNSHMLKQHNNASPKDGIHKCMLCSQTYPFKRRLAKHYVRTHGKGAFQKYYIPLYKPFQKKKESSSEQEQNNSEKQLIFKCPTCPYVNTSYHGTLTHCQMKHPSVTVRADELETGEILLSNIVRCSKGKGSYKRGYMCKSCPEIHSSIKKLINHSRNEHGKAAVSELLSEAEKPDDNEDKAEETSVQLQREDGKAAPLKIVLKKDSSYKCELCPYSALTRKNLQCHYKYFHKLDALSTYKKLEKYNKRKNNFPFRYIELKKQLNLICKKCPNSVFASSQLLIEHYNNFHHLRRKSDFTVVSFGVRKKSTGLYKCNFCRKNLHGIRYLTRHLDRHRDQMKVEASQKKLCFASGTANPPSPKESQEKKNLPTFETIVELSHWTGAPVEVVTLPSSPPPSSSKVPDVDPEAEAQEAGHPCKRCQRTFMSLKGLRSHERSHAALGAIKKLDNLINTEFKNNIKTYLLHKPETLKPYRCGCCAYRTNFMVLWQSHFLKNHQDIIEQEIIETSTKDEEISQSSDKEVLNNLPELDEEPEDVEGKITLFLFFFIIAEVVTQLDFLTESTESYSEPPNVQRQLTHYSLMAQNVDKTNMNLHELSLSEGNLQCEMCNFNTEHLSSIRRHYANRHGKKILRCKDCEFYTGLRKNMEMHIETGHSTCQSKPTYLKDLRCPFCLYQTKNKNNMIDHIVLHREERVMPIEVRRPKLSRYLQGIVFRCHKCTFSSGSAENLRLHMMRHDDVKPYKCRLCYFDCTRLTDLEAHLSDKHQVLRNHELVGQVSLDQLEARTGSRPEANINHGSDSDELEAEEFTPDRDDIPQTDSIPDYHSTENMMFPMKEEHEPEELEENGKTPANSSGSDIIQQNTSVLQRHEQDTQARDQNVAFHQPAKEQHEKNTEPKAQDCSDADIKYDDCRKNQTTLTDRQDEKVARRSLTSGKITDAKADGLHFTENHCKSQSIEAMVEDDIVCHVLRLDEDGSLHKPHKRAGQERTVKMEQTTEGNGADNEINDKVCSTSLAQNLKIQDIIVNPATTKMNSPQGNTSKLQEGFRFEPHLLTLSPSQTRLKLAHRGSLGSLMVNFKREQSQSPKIIKDDSEPNREKAVLEECAKEEPPHLKQCEEEKEDEQMEKMDGEVEVKKNECKVQVSPHLHDDAFAPMDGAFELLHDEKPFTCELCGRNLTNVSELNRHI</sequence>
<evidence type="ECO:0000256" key="4">
    <source>
        <dbReference type="ARBA" id="ARBA00022833"/>
    </source>
</evidence>
<protein>
    <recommendedName>
        <fullName evidence="7">C2H2-type domain-containing protein</fullName>
    </recommendedName>
</protein>
<dbReference type="FunFam" id="3.30.160.60:FF:000655">
    <property type="entry name" value="Zinc finger protein 462"/>
    <property type="match status" value="1"/>
</dbReference>